<reference evidence="1" key="1">
    <citation type="journal article" date="2020" name="mSystems">
        <title>Genome- and Community-Level Interaction Insights into Carbon Utilization and Element Cycling Functions of Hydrothermarchaeota in Hydrothermal Sediment.</title>
        <authorList>
            <person name="Zhou Z."/>
            <person name="Liu Y."/>
            <person name="Xu W."/>
            <person name="Pan J."/>
            <person name="Luo Z.H."/>
            <person name="Li M."/>
        </authorList>
    </citation>
    <scope>NUCLEOTIDE SEQUENCE [LARGE SCALE GENOMIC DNA]</scope>
    <source>
        <strain evidence="1">HyVt-380</strain>
    </source>
</reference>
<evidence type="ECO:0008006" key="2">
    <source>
        <dbReference type="Google" id="ProtNLM"/>
    </source>
</evidence>
<name>A0A7C1VQL0_9GAMM</name>
<gene>
    <name evidence="1" type="ORF">ENI26_07815</name>
</gene>
<comment type="caution">
    <text evidence="1">The sequence shown here is derived from an EMBL/GenBank/DDBJ whole genome shotgun (WGS) entry which is preliminary data.</text>
</comment>
<evidence type="ECO:0000313" key="1">
    <source>
        <dbReference type="EMBL" id="HEC74262.1"/>
    </source>
</evidence>
<dbReference type="PROSITE" id="PS51257">
    <property type="entry name" value="PROKAR_LIPOPROTEIN"/>
    <property type="match status" value="1"/>
</dbReference>
<dbReference type="EMBL" id="DRHY01000178">
    <property type="protein sequence ID" value="HEC74262.1"/>
    <property type="molecule type" value="Genomic_DNA"/>
</dbReference>
<protein>
    <recommendedName>
        <fullName evidence="2">Pili assembly chaperone</fullName>
    </recommendedName>
</protein>
<proteinExistence type="predicted"/>
<dbReference type="NCBIfam" id="TIGR03748">
    <property type="entry name" value="conj_PilL"/>
    <property type="match status" value="1"/>
</dbReference>
<accession>A0A7C1VQL0</accession>
<dbReference type="Proteomes" id="UP000886384">
    <property type="component" value="Unassembled WGS sequence"/>
</dbReference>
<dbReference type="AlphaFoldDB" id="A0A7C1VQL0"/>
<sequence>MRTKLLIAALPVIMTGCITLPTFEQEAKPITTTGSPEVIPDIFIERYDYEPPKETQVRVGRYSSAAAVNTRQQENLLEVVVDTEIPSQEQTVGQAIDFLLLRSGYTLAAPDIQGKHVKQLLNKTLPEIHRKIGPVMLKDALMMLVGKAYWMKVDPVHRLIAFDTVDEFK</sequence>
<organism evidence="1">
    <name type="scientific">Methylophaga aminisulfidivorans</name>
    <dbReference type="NCBI Taxonomy" id="230105"/>
    <lineage>
        <taxon>Bacteria</taxon>
        <taxon>Pseudomonadati</taxon>
        <taxon>Pseudomonadota</taxon>
        <taxon>Gammaproteobacteria</taxon>
        <taxon>Thiotrichales</taxon>
        <taxon>Piscirickettsiaceae</taxon>
        <taxon>Methylophaga</taxon>
    </lineage>
</organism>
<dbReference type="InterPro" id="IPR022260">
    <property type="entry name" value="Integr_conj_element_PilL"/>
</dbReference>